<dbReference type="InterPro" id="IPR006142">
    <property type="entry name" value="INTEIN"/>
</dbReference>
<dbReference type="InterPro" id="IPR006141">
    <property type="entry name" value="Intein_N"/>
</dbReference>
<comment type="similarity">
    <text evidence="1">Belongs to the ribonucleoside diphosphate reductase small chain family.</text>
</comment>
<sequence>MSESAAVSTDPLLTQNDSRYVMFPIQDNDIWKMYKKQVDCFWIPQEIDFSKDLVDWNHKLNTDERHFISMVLAFFAASDGIVTENLALRFMGDVQLAEARAFYGFQIAMENIHCVTGNTRILTDKGYYSIEDLMGQNVNVWNGKEFTEVQVQYTQDQYITHVELTNGMQLDCTAGHKWLVLKGNVSNPDKCRTERVETRLLSIGDVIAPYDLPVTLFEDPNEFLNPYTHAFFCGDGIHSVSSRLVYVYEKTPALFLNFKYGSYYIKNDIDFYDVTDHINKDKNVVPVNYSLATRLKWLEGFADANGCPILTKNMDTHSFHLVSSDPILLKDIQLLLTTLGIHAPLVKIKEELKKVVPKNDGSDEYAVYSCPYTTGLLINEIHTAKLLSMGFNPCMLNLTEAESTDYTDPLIRVSNIQITYRIQPTFCFNEPKLHTGIFNGILTGQSESYSIMIDTYIKDQDQQSKLFKALEHFPCIAKKGTWARKWITDNRSSFPARLIAFAVVEGIFFSASFASIYWLKKRGLMPGLTFSNQLISRDEAMHCEFAVLLYSKLQKKLQKKRVYEIIQEAVEIEKEFITEAIPCRLIGMNSALMKQYIEFVADRLCLQLGYDKIYNSANPFDFMELISMESKVNFFERTNSEYALANKTVNDDIFEFTADF</sequence>
<dbReference type="PRINTS" id="PR00379">
    <property type="entry name" value="INTEIN"/>
</dbReference>
<evidence type="ECO:0000313" key="5">
    <source>
        <dbReference type="EMBL" id="QHT21296.1"/>
    </source>
</evidence>
<evidence type="ECO:0000256" key="2">
    <source>
        <dbReference type="ARBA" id="ARBA00022813"/>
    </source>
</evidence>
<keyword evidence="3" id="KW-0651">Protein splicing</keyword>
<dbReference type="Gene3D" id="2.170.16.10">
    <property type="entry name" value="Hedgehog/Intein (Hint) domain"/>
    <property type="match status" value="1"/>
</dbReference>
<dbReference type="PANTHER" id="PTHR23409">
    <property type="entry name" value="RIBONUCLEOSIDE-DIPHOSPHATE REDUCTASE SMALL CHAIN"/>
    <property type="match status" value="1"/>
</dbReference>
<dbReference type="InterPro" id="IPR003587">
    <property type="entry name" value="Hint_dom_N"/>
</dbReference>
<evidence type="ECO:0000256" key="3">
    <source>
        <dbReference type="ARBA" id="ARBA00023000"/>
    </source>
</evidence>
<dbReference type="Pfam" id="PF00268">
    <property type="entry name" value="Ribonuc_red_sm"/>
    <property type="match status" value="2"/>
</dbReference>
<accession>A0A6C0DWG4</accession>
<dbReference type="SMART" id="SM00306">
    <property type="entry name" value="HintN"/>
    <property type="match status" value="1"/>
</dbReference>
<dbReference type="AlphaFoldDB" id="A0A6C0DWG4"/>
<dbReference type="InterPro" id="IPR036844">
    <property type="entry name" value="Hint_dom_sf"/>
</dbReference>
<dbReference type="PROSITE" id="PS50817">
    <property type="entry name" value="INTEIN_N_TER"/>
    <property type="match status" value="1"/>
</dbReference>
<dbReference type="CDD" id="cd01049">
    <property type="entry name" value="RNRR2"/>
    <property type="match status" value="2"/>
</dbReference>
<dbReference type="GO" id="GO:0016491">
    <property type="term" value="F:oxidoreductase activity"/>
    <property type="evidence" value="ECO:0007669"/>
    <property type="project" value="InterPro"/>
</dbReference>
<dbReference type="GO" id="GO:0009263">
    <property type="term" value="P:deoxyribonucleotide biosynthetic process"/>
    <property type="evidence" value="ECO:0007669"/>
    <property type="project" value="InterPro"/>
</dbReference>
<feature type="domain" description="Hint" evidence="4">
    <location>
        <begin position="112"/>
        <end position="211"/>
    </location>
</feature>
<protein>
    <recommendedName>
        <fullName evidence="4">Hint domain-containing protein</fullName>
    </recommendedName>
</protein>
<organism evidence="5">
    <name type="scientific">viral metagenome</name>
    <dbReference type="NCBI Taxonomy" id="1070528"/>
    <lineage>
        <taxon>unclassified sequences</taxon>
        <taxon>metagenomes</taxon>
        <taxon>organismal metagenomes</taxon>
    </lineage>
</organism>
<dbReference type="InterPro" id="IPR009078">
    <property type="entry name" value="Ferritin-like_SF"/>
</dbReference>
<keyword evidence="2" id="KW-0068">Autocatalytic cleavage</keyword>
<dbReference type="Pfam" id="PF14528">
    <property type="entry name" value="LAGLIDADG_3"/>
    <property type="match status" value="1"/>
</dbReference>
<dbReference type="PANTHER" id="PTHR23409:SF18">
    <property type="entry name" value="RIBONUCLEOSIDE-DIPHOSPHATE REDUCTASE SUBUNIT M2"/>
    <property type="match status" value="1"/>
</dbReference>
<dbReference type="InterPro" id="IPR004860">
    <property type="entry name" value="LAGLIDADG_dom"/>
</dbReference>
<evidence type="ECO:0000259" key="4">
    <source>
        <dbReference type="SMART" id="SM00306"/>
    </source>
</evidence>
<evidence type="ECO:0000256" key="1">
    <source>
        <dbReference type="ARBA" id="ARBA00009303"/>
    </source>
</evidence>
<reference evidence="5" key="1">
    <citation type="journal article" date="2020" name="Nature">
        <title>Giant virus diversity and host interactions through global metagenomics.</title>
        <authorList>
            <person name="Schulz F."/>
            <person name="Roux S."/>
            <person name="Paez-Espino D."/>
            <person name="Jungbluth S."/>
            <person name="Walsh D.A."/>
            <person name="Denef V.J."/>
            <person name="McMahon K.D."/>
            <person name="Konstantinidis K.T."/>
            <person name="Eloe-Fadrosh E.A."/>
            <person name="Kyrpides N.C."/>
            <person name="Woyke T."/>
        </authorList>
    </citation>
    <scope>NUCLEOTIDE SEQUENCE</scope>
    <source>
        <strain evidence="5">GVMAG-M-3300023174-92</strain>
    </source>
</reference>
<dbReference type="SUPFAM" id="SSF55608">
    <property type="entry name" value="Homing endonucleases"/>
    <property type="match status" value="1"/>
</dbReference>
<proteinExistence type="inferred from homology"/>
<dbReference type="SUPFAM" id="SSF51294">
    <property type="entry name" value="Hedgehog/intein (Hint) domain"/>
    <property type="match status" value="1"/>
</dbReference>
<dbReference type="InterPro" id="IPR027434">
    <property type="entry name" value="Homing_endonucl"/>
</dbReference>
<dbReference type="InterPro" id="IPR000358">
    <property type="entry name" value="RNR_small_fam"/>
</dbReference>
<dbReference type="Gene3D" id="3.10.28.10">
    <property type="entry name" value="Homing endonucleases"/>
    <property type="match status" value="1"/>
</dbReference>
<dbReference type="CDD" id="cd00081">
    <property type="entry name" value="Hint"/>
    <property type="match status" value="1"/>
</dbReference>
<name>A0A6C0DWG4_9ZZZZ</name>
<dbReference type="InterPro" id="IPR012348">
    <property type="entry name" value="RNR-like"/>
</dbReference>
<dbReference type="SUPFAM" id="SSF47240">
    <property type="entry name" value="Ferritin-like"/>
    <property type="match status" value="2"/>
</dbReference>
<dbReference type="EMBL" id="MN739689">
    <property type="protein sequence ID" value="QHT21296.1"/>
    <property type="molecule type" value="Genomic_DNA"/>
</dbReference>
<dbReference type="InterPro" id="IPR033909">
    <property type="entry name" value="RNR_small"/>
</dbReference>
<dbReference type="GO" id="GO:0004519">
    <property type="term" value="F:endonuclease activity"/>
    <property type="evidence" value="ECO:0007669"/>
    <property type="project" value="InterPro"/>
</dbReference>
<dbReference type="Gene3D" id="1.10.620.20">
    <property type="entry name" value="Ribonucleotide Reductase, subunit A"/>
    <property type="match status" value="2"/>
</dbReference>
<dbReference type="GO" id="GO:0016539">
    <property type="term" value="P:intein-mediated protein splicing"/>
    <property type="evidence" value="ECO:0007669"/>
    <property type="project" value="InterPro"/>
</dbReference>